<evidence type="ECO:0000256" key="9">
    <source>
        <dbReference type="ARBA" id="ARBA00022960"/>
    </source>
</evidence>
<comment type="function">
    <text evidence="13">Cell wall formation.</text>
</comment>
<dbReference type="GO" id="GO:0046872">
    <property type="term" value="F:metal ion binding"/>
    <property type="evidence" value="ECO:0007669"/>
    <property type="project" value="UniProtKB-KW"/>
</dbReference>
<feature type="binding site" evidence="15">
    <location>
        <position position="285"/>
    </location>
    <ligand>
        <name>Mg(2+)</name>
        <dbReference type="ChEBI" id="CHEBI:18420"/>
        <label>2</label>
    </ligand>
</feature>
<dbReference type="STRING" id="684065.SAMN05421738_102141"/>
<gene>
    <name evidence="13" type="primary">ddl</name>
    <name evidence="18" type="ORF">SAMN05421738_102141</name>
</gene>
<keyword evidence="11 13" id="KW-0961">Cell wall biogenesis/degradation</keyword>
<dbReference type="AlphaFoldDB" id="A0A1I4TBW6"/>
<dbReference type="InterPro" id="IPR016185">
    <property type="entry name" value="PreATP-grasp_dom_sf"/>
</dbReference>
<dbReference type="GO" id="GO:0005737">
    <property type="term" value="C:cytoplasm"/>
    <property type="evidence" value="ECO:0007669"/>
    <property type="project" value="UniProtKB-SubCell"/>
</dbReference>
<feature type="binding site" evidence="15">
    <location>
        <position position="287"/>
    </location>
    <ligand>
        <name>Mg(2+)</name>
        <dbReference type="ChEBI" id="CHEBI:18420"/>
        <label>2</label>
    </ligand>
</feature>
<dbReference type="GO" id="GO:0005524">
    <property type="term" value="F:ATP binding"/>
    <property type="evidence" value="ECO:0007669"/>
    <property type="project" value="UniProtKB-UniRule"/>
</dbReference>
<keyword evidence="7 16" id="KW-0547">Nucleotide-binding</keyword>
<dbReference type="InterPro" id="IPR013815">
    <property type="entry name" value="ATP_grasp_subdomain_1"/>
</dbReference>
<dbReference type="PANTHER" id="PTHR23132:SF23">
    <property type="entry name" value="D-ALANINE--D-ALANINE LIGASE B"/>
    <property type="match status" value="1"/>
</dbReference>
<dbReference type="SUPFAM" id="SSF52440">
    <property type="entry name" value="PreATP-grasp domain"/>
    <property type="match status" value="1"/>
</dbReference>
<comment type="pathway">
    <text evidence="13">Cell wall biogenesis; peptidoglycan biosynthesis.</text>
</comment>
<feature type="binding site" evidence="15">
    <location>
        <position position="285"/>
    </location>
    <ligand>
        <name>Mg(2+)</name>
        <dbReference type="ChEBI" id="CHEBI:18420"/>
        <label>1</label>
    </ligand>
</feature>
<keyword evidence="9 13" id="KW-0133">Cell shape</keyword>
<dbReference type="InterPro" id="IPR005905">
    <property type="entry name" value="D_ala_D_ala"/>
</dbReference>
<dbReference type="InterPro" id="IPR011761">
    <property type="entry name" value="ATP-grasp"/>
</dbReference>
<evidence type="ECO:0000256" key="8">
    <source>
        <dbReference type="ARBA" id="ARBA00022840"/>
    </source>
</evidence>
<dbReference type="Pfam" id="PF07478">
    <property type="entry name" value="Dala_Dala_lig_C"/>
    <property type="match status" value="1"/>
</dbReference>
<evidence type="ECO:0000256" key="12">
    <source>
        <dbReference type="ARBA" id="ARBA00047614"/>
    </source>
</evidence>
<comment type="subcellular location">
    <subcellularLocation>
        <location evidence="2 13">Cytoplasm</location>
    </subcellularLocation>
</comment>
<dbReference type="RefSeq" id="WP_092906143.1">
    <property type="nucleotide sequence ID" value="NZ_FOUZ01000002.1"/>
</dbReference>
<comment type="similarity">
    <text evidence="3 13">Belongs to the D-alanine--D-alanine ligase family.</text>
</comment>
<feature type="active site" evidence="14">
    <location>
        <position position="296"/>
    </location>
</feature>
<keyword evidence="10 13" id="KW-0573">Peptidoglycan synthesis</keyword>
<dbReference type="InterPro" id="IPR011095">
    <property type="entry name" value="Dala_Dala_lig_C"/>
</dbReference>
<keyword evidence="5 13" id="KW-0963">Cytoplasm</keyword>
<evidence type="ECO:0000256" key="15">
    <source>
        <dbReference type="PIRSR" id="PIRSR039102-3"/>
    </source>
</evidence>
<dbReference type="SUPFAM" id="SSF56059">
    <property type="entry name" value="Glutathione synthetase ATP-binding domain-like"/>
    <property type="match status" value="1"/>
</dbReference>
<feature type="domain" description="ATP-grasp" evidence="17">
    <location>
        <begin position="119"/>
        <end position="318"/>
    </location>
</feature>
<dbReference type="EC" id="6.3.2.4" evidence="4 13"/>
<evidence type="ECO:0000259" key="17">
    <source>
        <dbReference type="PROSITE" id="PS50975"/>
    </source>
</evidence>
<dbReference type="PANTHER" id="PTHR23132">
    <property type="entry name" value="D-ALANINE--D-ALANINE LIGASE"/>
    <property type="match status" value="1"/>
</dbReference>
<comment type="cofactor">
    <cofactor evidence="15">
        <name>Mg(2+)</name>
        <dbReference type="ChEBI" id="CHEBI:18420"/>
    </cofactor>
    <cofactor evidence="15">
        <name>Mn(2+)</name>
        <dbReference type="ChEBI" id="CHEBI:29035"/>
    </cofactor>
    <text evidence="15">Binds 2 magnesium or manganese ions per subunit.</text>
</comment>
<dbReference type="UniPathway" id="UPA00219"/>
<dbReference type="InterPro" id="IPR011127">
    <property type="entry name" value="Dala_Dala_lig_N"/>
</dbReference>
<dbReference type="PROSITE" id="PS50975">
    <property type="entry name" value="ATP_GRASP"/>
    <property type="match status" value="1"/>
</dbReference>
<comment type="catalytic activity">
    <reaction evidence="12 13">
        <text>2 D-alanine + ATP = D-alanyl-D-alanine + ADP + phosphate + H(+)</text>
        <dbReference type="Rhea" id="RHEA:11224"/>
        <dbReference type="ChEBI" id="CHEBI:15378"/>
        <dbReference type="ChEBI" id="CHEBI:30616"/>
        <dbReference type="ChEBI" id="CHEBI:43474"/>
        <dbReference type="ChEBI" id="CHEBI:57416"/>
        <dbReference type="ChEBI" id="CHEBI:57822"/>
        <dbReference type="ChEBI" id="CHEBI:456216"/>
        <dbReference type="EC" id="6.3.2.4"/>
    </reaction>
</comment>
<dbReference type="PIRSF" id="PIRSF039102">
    <property type="entry name" value="Ddl/VanB"/>
    <property type="match status" value="1"/>
</dbReference>
<dbReference type="GO" id="GO:0008360">
    <property type="term" value="P:regulation of cell shape"/>
    <property type="evidence" value="ECO:0007669"/>
    <property type="project" value="UniProtKB-KW"/>
</dbReference>
<dbReference type="HAMAP" id="MF_00047">
    <property type="entry name" value="Dala_Dala_lig"/>
    <property type="match status" value="1"/>
</dbReference>
<dbReference type="Gene3D" id="3.40.50.20">
    <property type="match status" value="1"/>
</dbReference>
<dbReference type="InterPro" id="IPR000291">
    <property type="entry name" value="D-Ala_lig_Van_CS"/>
</dbReference>
<name>A0A1I4TBW6_9FLAO</name>
<keyword evidence="19" id="KW-1185">Reference proteome</keyword>
<dbReference type="NCBIfam" id="TIGR01205">
    <property type="entry name" value="D_ala_D_alaTIGR"/>
    <property type="match status" value="1"/>
</dbReference>
<dbReference type="GO" id="GO:0009252">
    <property type="term" value="P:peptidoglycan biosynthetic process"/>
    <property type="evidence" value="ECO:0007669"/>
    <property type="project" value="UniProtKB-UniRule"/>
</dbReference>
<sequence>MLRVAVVAGGYSDESVVSLKSCELIFASLNPEKYDRTRVRILKEGWFAEIDGEKYPISKGDFSFEKNGEKINFDVVFNTIHGTPGEDGYLQAYFEMIGLPYNGCPFYQSALTFNKKDCIAVLSKYGIPHAKSIYINKGDQYSVDYIIDEVGLPCFVKPNRSGSSLGISKVFKKEEFEAAMTKAFHEDKEVLIESFLDGTEVSVGVLNYKGETTVLGITEIVSHTEFFDYDAKYNGLSDEITPARLTPEVEQRVRDIAEKAYKCINMSGFSRSEYIIVDGEPYFIEMNTLPGFSPASIFPQQAAIAGIALEDLMDSEIEFALNRPSAWTE</sequence>
<accession>A0A1I4TBW6</accession>
<dbReference type="EMBL" id="FOUZ01000002">
    <property type="protein sequence ID" value="SFM74202.1"/>
    <property type="molecule type" value="Genomic_DNA"/>
</dbReference>
<evidence type="ECO:0000256" key="1">
    <source>
        <dbReference type="ARBA" id="ARBA00001936"/>
    </source>
</evidence>
<keyword evidence="6 13" id="KW-0436">Ligase</keyword>
<evidence type="ECO:0000313" key="18">
    <source>
        <dbReference type="EMBL" id="SFM74202.1"/>
    </source>
</evidence>
<dbReference type="NCBIfam" id="NF002527">
    <property type="entry name" value="PRK01966.1-3"/>
    <property type="match status" value="1"/>
</dbReference>
<organism evidence="18 19">
    <name type="scientific">Algoriella xinjiangensis</name>
    <dbReference type="NCBI Taxonomy" id="684065"/>
    <lineage>
        <taxon>Bacteria</taxon>
        <taxon>Pseudomonadati</taxon>
        <taxon>Bacteroidota</taxon>
        <taxon>Flavobacteriia</taxon>
        <taxon>Flavobacteriales</taxon>
        <taxon>Weeksellaceae</taxon>
        <taxon>Algoriella</taxon>
    </lineage>
</organism>
<dbReference type="GO" id="GO:0071555">
    <property type="term" value="P:cell wall organization"/>
    <property type="evidence" value="ECO:0007669"/>
    <property type="project" value="UniProtKB-KW"/>
</dbReference>
<dbReference type="Gene3D" id="3.30.1490.20">
    <property type="entry name" value="ATP-grasp fold, A domain"/>
    <property type="match status" value="1"/>
</dbReference>
<evidence type="ECO:0000256" key="11">
    <source>
        <dbReference type="ARBA" id="ARBA00023316"/>
    </source>
</evidence>
<keyword evidence="15" id="KW-0464">Manganese</keyword>
<dbReference type="GO" id="GO:0008716">
    <property type="term" value="F:D-alanine-D-alanine ligase activity"/>
    <property type="evidence" value="ECO:0007669"/>
    <property type="project" value="UniProtKB-UniRule"/>
</dbReference>
<dbReference type="PROSITE" id="PS00843">
    <property type="entry name" value="DALA_DALA_LIGASE_1"/>
    <property type="match status" value="1"/>
</dbReference>
<keyword evidence="15" id="KW-0460">Magnesium</keyword>
<evidence type="ECO:0000256" key="6">
    <source>
        <dbReference type="ARBA" id="ARBA00022598"/>
    </source>
</evidence>
<evidence type="ECO:0000256" key="2">
    <source>
        <dbReference type="ARBA" id="ARBA00004496"/>
    </source>
</evidence>
<comment type="cofactor">
    <cofactor evidence="1">
        <name>Mn(2+)</name>
        <dbReference type="ChEBI" id="CHEBI:29035"/>
    </cofactor>
</comment>
<evidence type="ECO:0000256" key="10">
    <source>
        <dbReference type="ARBA" id="ARBA00022984"/>
    </source>
</evidence>
<evidence type="ECO:0000256" key="5">
    <source>
        <dbReference type="ARBA" id="ARBA00022490"/>
    </source>
</evidence>
<dbReference type="Gene3D" id="3.30.470.20">
    <property type="entry name" value="ATP-grasp fold, B domain"/>
    <property type="match status" value="1"/>
</dbReference>
<dbReference type="OrthoDB" id="9813261at2"/>
<evidence type="ECO:0000256" key="7">
    <source>
        <dbReference type="ARBA" id="ARBA00022741"/>
    </source>
</evidence>
<keyword evidence="8 16" id="KW-0067">ATP-binding</keyword>
<evidence type="ECO:0000256" key="13">
    <source>
        <dbReference type="HAMAP-Rule" id="MF_00047"/>
    </source>
</evidence>
<evidence type="ECO:0000313" key="19">
    <source>
        <dbReference type="Proteomes" id="UP000199149"/>
    </source>
</evidence>
<protein>
    <recommendedName>
        <fullName evidence="4 13">D-alanine--D-alanine ligase</fullName>
        <ecNumber evidence="4 13">6.3.2.4</ecNumber>
    </recommendedName>
    <alternativeName>
        <fullName evidence="13">D-Ala-D-Ala ligase</fullName>
    </alternativeName>
    <alternativeName>
        <fullName evidence="13">D-alanylalanine synthetase</fullName>
    </alternativeName>
</protein>
<reference evidence="19" key="1">
    <citation type="submission" date="2016-10" db="EMBL/GenBank/DDBJ databases">
        <authorList>
            <person name="Varghese N."/>
            <person name="Submissions S."/>
        </authorList>
    </citation>
    <scope>NUCLEOTIDE SEQUENCE [LARGE SCALE GENOMIC DNA]</scope>
    <source>
        <strain evidence="19">XJ109</strain>
    </source>
</reference>
<dbReference type="PROSITE" id="PS00844">
    <property type="entry name" value="DALA_DALA_LIGASE_2"/>
    <property type="match status" value="1"/>
</dbReference>
<keyword evidence="15" id="KW-0479">Metal-binding</keyword>
<evidence type="ECO:0000256" key="16">
    <source>
        <dbReference type="PROSITE-ProRule" id="PRU00409"/>
    </source>
</evidence>
<feature type="active site" evidence="14">
    <location>
        <position position="163"/>
    </location>
</feature>
<evidence type="ECO:0000256" key="3">
    <source>
        <dbReference type="ARBA" id="ARBA00010871"/>
    </source>
</evidence>
<dbReference type="Proteomes" id="UP000199149">
    <property type="component" value="Unassembled WGS sequence"/>
</dbReference>
<evidence type="ECO:0000256" key="14">
    <source>
        <dbReference type="PIRSR" id="PIRSR039102-1"/>
    </source>
</evidence>
<feature type="active site" evidence="14">
    <location>
        <position position="14"/>
    </location>
</feature>
<evidence type="ECO:0000256" key="4">
    <source>
        <dbReference type="ARBA" id="ARBA00012216"/>
    </source>
</evidence>
<proteinExistence type="inferred from homology"/>
<dbReference type="NCBIfam" id="NF002378">
    <property type="entry name" value="PRK01372.1"/>
    <property type="match status" value="1"/>
</dbReference>
<dbReference type="Pfam" id="PF01820">
    <property type="entry name" value="Dala_Dala_lig_N"/>
    <property type="match status" value="1"/>
</dbReference>